<proteinExistence type="predicted"/>
<reference evidence="3" key="2">
    <citation type="submission" date="2015-01" db="EMBL/GenBank/DDBJ databases">
        <title>Evolutionary Origins and Diversification of the Mycorrhizal Mutualists.</title>
        <authorList>
            <consortium name="DOE Joint Genome Institute"/>
            <consortium name="Mycorrhizal Genomics Consortium"/>
            <person name="Kohler A."/>
            <person name="Kuo A."/>
            <person name="Nagy L.G."/>
            <person name="Floudas D."/>
            <person name="Copeland A."/>
            <person name="Barry K.W."/>
            <person name="Cichocki N."/>
            <person name="Veneault-Fourrey C."/>
            <person name="LaButti K."/>
            <person name="Lindquist E.A."/>
            <person name="Lipzen A."/>
            <person name="Lundell T."/>
            <person name="Morin E."/>
            <person name="Murat C."/>
            <person name="Riley R."/>
            <person name="Ohm R."/>
            <person name="Sun H."/>
            <person name="Tunlid A."/>
            <person name="Henrissat B."/>
            <person name="Grigoriev I.V."/>
            <person name="Hibbett D.S."/>
            <person name="Martin F."/>
        </authorList>
    </citation>
    <scope>NUCLEOTIDE SEQUENCE [LARGE SCALE GENOMIC DNA]</scope>
    <source>
        <strain evidence="3">MAFF 305830</strain>
    </source>
</reference>
<reference evidence="2 3" key="1">
    <citation type="submission" date="2014-04" db="EMBL/GenBank/DDBJ databases">
        <authorList>
            <consortium name="DOE Joint Genome Institute"/>
            <person name="Kuo A."/>
            <person name="Zuccaro A."/>
            <person name="Kohler A."/>
            <person name="Nagy L.G."/>
            <person name="Floudas D."/>
            <person name="Copeland A."/>
            <person name="Barry K.W."/>
            <person name="Cichocki N."/>
            <person name="Veneault-Fourrey C."/>
            <person name="LaButti K."/>
            <person name="Lindquist E.A."/>
            <person name="Lipzen A."/>
            <person name="Lundell T."/>
            <person name="Morin E."/>
            <person name="Murat C."/>
            <person name="Sun H."/>
            <person name="Tunlid A."/>
            <person name="Henrissat B."/>
            <person name="Grigoriev I.V."/>
            <person name="Hibbett D.S."/>
            <person name="Martin F."/>
            <person name="Nordberg H.P."/>
            <person name="Cantor M.N."/>
            <person name="Hua S.X."/>
        </authorList>
    </citation>
    <scope>NUCLEOTIDE SEQUENCE [LARGE SCALE GENOMIC DNA]</scope>
    <source>
        <strain evidence="2 3">MAFF 305830</strain>
    </source>
</reference>
<evidence type="ECO:0000256" key="1">
    <source>
        <dbReference type="SAM" id="MobiDB-lite"/>
    </source>
</evidence>
<feature type="region of interest" description="Disordered" evidence="1">
    <location>
        <begin position="162"/>
        <end position="217"/>
    </location>
</feature>
<dbReference type="AlphaFoldDB" id="A0A0C3AX04"/>
<accession>A0A0C3AX04</accession>
<sequence>MSAQLIAPRPLRLSGANRVPFFLSNHLSATSPVSPPVLVGVESAGNDCGALKPGADKADTQPISGDIVANKNNPDMAIEDLAARIRLDDEVVSTTTAPNISKEPLIGLERASTSPVHRTIIAEEIAKIAPPRSPEDAAAALDEFLSILRPVIRAPASPIARSKRLVPRSRHTFHHTGSNGPNQDRHHPYARSAKSTSPSERADGSDTGSLMIGVSSKRASARSPASLCARRRSSNANESSYSCGSASICSSRSQSVSRRGSDGYLNAWTAAAACKWLGPRLGFIFGCMN</sequence>
<dbReference type="OrthoDB" id="3195993at2759"/>
<keyword evidence="3" id="KW-1185">Reference proteome</keyword>
<dbReference type="Proteomes" id="UP000054097">
    <property type="component" value="Unassembled WGS sequence"/>
</dbReference>
<dbReference type="HOGENOM" id="CLU_963671_0_0_1"/>
<evidence type="ECO:0000313" key="3">
    <source>
        <dbReference type="Proteomes" id="UP000054097"/>
    </source>
</evidence>
<name>A0A0C3AX04_SERVB</name>
<feature type="compositionally biased region" description="Basic residues" evidence="1">
    <location>
        <begin position="162"/>
        <end position="174"/>
    </location>
</feature>
<protein>
    <submittedName>
        <fullName evidence="2">Uncharacterized protein</fullName>
    </submittedName>
</protein>
<organism evidence="2 3">
    <name type="scientific">Serendipita vermifera MAFF 305830</name>
    <dbReference type="NCBI Taxonomy" id="933852"/>
    <lineage>
        <taxon>Eukaryota</taxon>
        <taxon>Fungi</taxon>
        <taxon>Dikarya</taxon>
        <taxon>Basidiomycota</taxon>
        <taxon>Agaricomycotina</taxon>
        <taxon>Agaricomycetes</taxon>
        <taxon>Sebacinales</taxon>
        <taxon>Serendipitaceae</taxon>
        <taxon>Serendipita</taxon>
    </lineage>
</organism>
<dbReference type="EMBL" id="KN824332">
    <property type="protein sequence ID" value="KIM23776.1"/>
    <property type="molecule type" value="Genomic_DNA"/>
</dbReference>
<evidence type="ECO:0000313" key="2">
    <source>
        <dbReference type="EMBL" id="KIM23776.1"/>
    </source>
</evidence>
<gene>
    <name evidence="2" type="ORF">M408DRAFT_250150</name>
</gene>